<feature type="binding site" evidence="15">
    <location>
        <begin position="131"/>
        <end position="139"/>
    </location>
    <ligand>
        <name>5-phospho-alpha-D-ribose 1-diphosphate</name>
        <dbReference type="ChEBI" id="CHEBI:58017"/>
    </ligand>
</feature>
<evidence type="ECO:0000256" key="6">
    <source>
        <dbReference type="ARBA" id="ARBA00022679"/>
    </source>
</evidence>
<comment type="cofactor">
    <cofactor evidence="15">
        <name>Mg(2+)</name>
        <dbReference type="ChEBI" id="CHEBI:18420"/>
    </cofactor>
    <text evidence="15">Binds 1 Mg(2+) ion per subunit. The magnesium is bound as Mg-PRPP.</text>
</comment>
<dbReference type="GO" id="GO:0005525">
    <property type="term" value="F:GTP binding"/>
    <property type="evidence" value="ECO:0007669"/>
    <property type="project" value="UniProtKB-KW"/>
</dbReference>
<dbReference type="PANTHER" id="PTHR32315">
    <property type="entry name" value="ADENINE PHOSPHORIBOSYLTRANSFERASE"/>
    <property type="match status" value="1"/>
</dbReference>
<evidence type="ECO:0000256" key="11">
    <source>
        <dbReference type="ARBA" id="ARBA00052919"/>
    </source>
</evidence>
<keyword evidence="9 15" id="KW-0342">GTP-binding</keyword>
<evidence type="ECO:0000256" key="5">
    <source>
        <dbReference type="ARBA" id="ARBA00022676"/>
    </source>
</evidence>
<evidence type="ECO:0000256" key="10">
    <source>
        <dbReference type="ARBA" id="ARBA00031082"/>
    </source>
</evidence>
<dbReference type="GO" id="GO:0000287">
    <property type="term" value="F:magnesium ion binding"/>
    <property type="evidence" value="ECO:0007669"/>
    <property type="project" value="UniProtKB-UniRule"/>
</dbReference>
<feature type="binding site" evidence="15">
    <location>
        <begin position="199"/>
        <end position="201"/>
    </location>
    <ligand>
        <name>uracil</name>
        <dbReference type="ChEBI" id="CHEBI:17568"/>
    </ligand>
</feature>
<evidence type="ECO:0000256" key="9">
    <source>
        <dbReference type="ARBA" id="ARBA00023134"/>
    </source>
</evidence>
<proteinExistence type="inferred from homology"/>
<organism evidence="17 18">
    <name type="scientific">Kaistia nematophila</name>
    <dbReference type="NCBI Taxonomy" id="2994654"/>
    <lineage>
        <taxon>Bacteria</taxon>
        <taxon>Pseudomonadati</taxon>
        <taxon>Pseudomonadota</taxon>
        <taxon>Alphaproteobacteria</taxon>
        <taxon>Hyphomicrobiales</taxon>
        <taxon>Kaistiaceae</taxon>
        <taxon>Kaistia</taxon>
    </lineage>
</organism>
<dbReference type="EMBL" id="JAPKNK010000001">
    <property type="protein sequence ID" value="MCX5567909.1"/>
    <property type="molecule type" value="Genomic_DNA"/>
</dbReference>
<feature type="domain" description="Phosphoribosyltransferase" evidence="16">
    <location>
        <begin position="6"/>
        <end position="208"/>
    </location>
</feature>
<dbReference type="FunFam" id="3.40.50.2020:FF:000003">
    <property type="entry name" value="Uracil phosphoribosyltransferase"/>
    <property type="match status" value="1"/>
</dbReference>
<comment type="catalytic activity">
    <reaction evidence="11 15">
        <text>UMP + diphosphate = 5-phospho-alpha-D-ribose 1-diphosphate + uracil</text>
        <dbReference type="Rhea" id="RHEA:13017"/>
        <dbReference type="ChEBI" id="CHEBI:17568"/>
        <dbReference type="ChEBI" id="CHEBI:33019"/>
        <dbReference type="ChEBI" id="CHEBI:57865"/>
        <dbReference type="ChEBI" id="CHEBI:58017"/>
        <dbReference type="EC" id="2.4.2.9"/>
    </reaction>
</comment>
<dbReference type="AlphaFoldDB" id="A0A9X3DXW5"/>
<accession>A0A9X3DXW5</accession>
<dbReference type="InterPro" id="IPR005765">
    <property type="entry name" value="UPRT"/>
</dbReference>
<comment type="caution">
    <text evidence="17">The sequence shown here is derived from an EMBL/GenBank/DDBJ whole genome shotgun (WGS) entry which is preliminary data.</text>
</comment>
<keyword evidence="5 15" id="KW-0328">Glycosyltransferase</keyword>
<evidence type="ECO:0000256" key="14">
    <source>
        <dbReference type="ARBA" id="ARBA00079807"/>
    </source>
</evidence>
<dbReference type="GO" id="GO:0004845">
    <property type="term" value="F:uracil phosphoribosyltransferase activity"/>
    <property type="evidence" value="ECO:0007669"/>
    <property type="project" value="UniProtKB-UniRule"/>
</dbReference>
<evidence type="ECO:0000256" key="2">
    <source>
        <dbReference type="ARBA" id="ARBA00009516"/>
    </source>
</evidence>
<evidence type="ECO:0000256" key="3">
    <source>
        <dbReference type="ARBA" id="ARBA00011894"/>
    </source>
</evidence>
<comment type="pathway">
    <text evidence="1 15">Pyrimidine metabolism; UMP biosynthesis via salvage pathway; UMP from uracil: step 1/1.</text>
</comment>
<feature type="binding site" evidence="15">
    <location>
        <position position="79"/>
    </location>
    <ligand>
        <name>5-phospho-alpha-D-ribose 1-diphosphate</name>
        <dbReference type="ChEBI" id="CHEBI:58017"/>
    </ligand>
</feature>
<dbReference type="GO" id="GO:0005737">
    <property type="term" value="C:cytoplasm"/>
    <property type="evidence" value="ECO:0007669"/>
    <property type="project" value="UniProtKB-ARBA"/>
</dbReference>
<dbReference type="Pfam" id="PF14681">
    <property type="entry name" value="UPRTase"/>
    <property type="match status" value="1"/>
</dbReference>
<sequence>MNGVTVINHPLVQHKLTIMRDKHTSTAGFRRLLREISTLLCYEVTRDLEMTTTTIETPITEMEAPTLAGKKLVFASVLRAGNGLLEGMLDLVPAARVAHIGLYRDPKTLQAVEYYFKAPDSLDERLTIVVDPMLATANSAIAAVERLKERGAKDIRFLCLLAAPEGIANFQGAHPDVPIFTASIDKQLNEKGYIVPGLGDAGDRMYGTK</sequence>
<evidence type="ECO:0000256" key="15">
    <source>
        <dbReference type="HAMAP-Rule" id="MF_01218"/>
    </source>
</evidence>
<evidence type="ECO:0000256" key="1">
    <source>
        <dbReference type="ARBA" id="ARBA00005180"/>
    </source>
</evidence>
<dbReference type="Proteomes" id="UP001144805">
    <property type="component" value="Unassembled WGS sequence"/>
</dbReference>
<dbReference type="GO" id="GO:0044206">
    <property type="term" value="P:UMP salvage"/>
    <property type="evidence" value="ECO:0007669"/>
    <property type="project" value="UniProtKB-UniRule"/>
</dbReference>
<evidence type="ECO:0000256" key="12">
    <source>
        <dbReference type="ARBA" id="ARBA00056901"/>
    </source>
</evidence>
<dbReference type="HAMAP" id="MF_01218_B">
    <property type="entry name" value="Upp_B"/>
    <property type="match status" value="1"/>
</dbReference>
<comment type="similarity">
    <text evidence="2 15">Belongs to the UPRTase family.</text>
</comment>
<dbReference type="NCBIfam" id="TIGR01091">
    <property type="entry name" value="upp"/>
    <property type="match status" value="1"/>
</dbReference>
<dbReference type="Gene3D" id="3.40.50.2020">
    <property type="match status" value="1"/>
</dbReference>
<evidence type="ECO:0000256" key="7">
    <source>
        <dbReference type="ARBA" id="ARBA00022741"/>
    </source>
</evidence>
<keyword evidence="8 15" id="KW-0460">Magnesium</keyword>
<keyword evidence="6 15" id="KW-0808">Transferase</keyword>
<evidence type="ECO:0000259" key="16">
    <source>
        <dbReference type="Pfam" id="PF14681"/>
    </source>
</evidence>
<evidence type="ECO:0000256" key="8">
    <source>
        <dbReference type="ARBA" id="ARBA00022842"/>
    </source>
</evidence>
<gene>
    <name evidence="15 17" type="primary">upp</name>
    <name evidence="17" type="ORF">OSH07_01745</name>
</gene>
<dbReference type="PANTHER" id="PTHR32315:SF4">
    <property type="entry name" value="URACIL PHOSPHORIBOSYLTRANSFERASE, CHLOROPLASTIC"/>
    <property type="match status" value="1"/>
</dbReference>
<evidence type="ECO:0000313" key="17">
    <source>
        <dbReference type="EMBL" id="MCX5567909.1"/>
    </source>
</evidence>
<dbReference type="InterPro" id="IPR000836">
    <property type="entry name" value="PRTase_dom"/>
</dbReference>
<feature type="binding site" evidence="15">
    <location>
        <position position="200"/>
    </location>
    <ligand>
        <name>5-phospho-alpha-D-ribose 1-diphosphate</name>
        <dbReference type="ChEBI" id="CHEBI:58017"/>
    </ligand>
</feature>
<dbReference type="CDD" id="cd06223">
    <property type="entry name" value="PRTases_typeI"/>
    <property type="match status" value="1"/>
</dbReference>
<dbReference type="InterPro" id="IPR029057">
    <property type="entry name" value="PRTase-like"/>
</dbReference>
<keyword evidence="7 15" id="KW-0547">Nucleotide-binding</keyword>
<dbReference type="NCBIfam" id="NF001097">
    <property type="entry name" value="PRK00129.1"/>
    <property type="match status" value="1"/>
</dbReference>
<feature type="binding site" evidence="15">
    <location>
        <position position="194"/>
    </location>
    <ligand>
        <name>uracil</name>
        <dbReference type="ChEBI" id="CHEBI:17568"/>
    </ligand>
</feature>
<keyword evidence="18" id="KW-1185">Reference proteome</keyword>
<feature type="binding site" evidence="15">
    <location>
        <position position="104"/>
    </location>
    <ligand>
        <name>5-phospho-alpha-D-ribose 1-diphosphate</name>
        <dbReference type="ChEBI" id="CHEBI:58017"/>
    </ligand>
</feature>
<reference evidence="17" key="1">
    <citation type="submission" date="2022-11" db="EMBL/GenBank/DDBJ databases">
        <title>Biodiversity and phylogenetic relationships of bacteria.</title>
        <authorList>
            <person name="Machado R.A.R."/>
            <person name="Bhat A."/>
            <person name="Loulou A."/>
            <person name="Kallel S."/>
        </authorList>
    </citation>
    <scope>NUCLEOTIDE SEQUENCE</scope>
    <source>
        <strain evidence="17">K-TC2</strain>
    </source>
</reference>
<dbReference type="GO" id="GO:0006223">
    <property type="term" value="P:uracil salvage"/>
    <property type="evidence" value="ECO:0007669"/>
    <property type="project" value="InterPro"/>
</dbReference>
<evidence type="ECO:0000256" key="4">
    <source>
        <dbReference type="ARBA" id="ARBA00022533"/>
    </source>
</evidence>
<evidence type="ECO:0000313" key="18">
    <source>
        <dbReference type="Proteomes" id="UP001144805"/>
    </source>
</evidence>
<dbReference type="SUPFAM" id="SSF53271">
    <property type="entry name" value="PRTase-like"/>
    <property type="match status" value="1"/>
</dbReference>
<protein>
    <recommendedName>
        <fullName evidence="13 15">Uracil phosphoribosyltransferase</fullName>
        <ecNumber evidence="3 15">2.4.2.9</ecNumber>
    </recommendedName>
    <alternativeName>
        <fullName evidence="10 15">UMP pyrophosphorylase</fullName>
    </alternativeName>
    <alternativeName>
        <fullName evidence="14 15">UPRTase</fullName>
    </alternativeName>
</protein>
<comment type="activity regulation">
    <text evidence="15">Allosterically activated by GTP.</text>
</comment>
<dbReference type="RefSeq" id="WP_266337361.1">
    <property type="nucleotide sequence ID" value="NZ_JAPKNK010000001.1"/>
</dbReference>
<dbReference type="InterPro" id="IPR034332">
    <property type="entry name" value="Upp_B"/>
</dbReference>
<keyword evidence="4 15" id="KW-0021">Allosteric enzyme</keyword>
<dbReference type="InterPro" id="IPR050054">
    <property type="entry name" value="UPRTase/APRTase"/>
</dbReference>
<evidence type="ECO:0000256" key="13">
    <source>
        <dbReference type="ARBA" id="ARBA00072146"/>
    </source>
</evidence>
<comment type="function">
    <text evidence="12 15">Catalyzes the conversion of uracil and 5-phospho-alpha-D-ribose 1-diphosphate (PRPP) to UMP and diphosphate.</text>
</comment>
<name>A0A9X3DXW5_9HYPH</name>
<dbReference type="EC" id="2.4.2.9" evidence="3 15"/>